<accession>A0A9J6BVL2</accession>
<dbReference type="Proteomes" id="UP001107558">
    <property type="component" value="Chromosome 3"/>
</dbReference>
<organism evidence="1 2">
    <name type="scientific">Polypedilum vanderplanki</name>
    <name type="common">Sleeping chironomid midge</name>
    <dbReference type="NCBI Taxonomy" id="319348"/>
    <lineage>
        <taxon>Eukaryota</taxon>
        <taxon>Metazoa</taxon>
        <taxon>Ecdysozoa</taxon>
        <taxon>Arthropoda</taxon>
        <taxon>Hexapoda</taxon>
        <taxon>Insecta</taxon>
        <taxon>Pterygota</taxon>
        <taxon>Neoptera</taxon>
        <taxon>Endopterygota</taxon>
        <taxon>Diptera</taxon>
        <taxon>Nematocera</taxon>
        <taxon>Chironomoidea</taxon>
        <taxon>Chironomidae</taxon>
        <taxon>Chironominae</taxon>
        <taxon>Polypedilum</taxon>
        <taxon>Polypedilum</taxon>
    </lineage>
</organism>
<evidence type="ECO:0000313" key="2">
    <source>
        <dbReference type="Proteomes" id="UP001107558"/>
    </source>
</evidence>
<sequence>MEKYHRTYEIKFEGISLDECPIEGALVIYKSFKLLNIPIGIKSTHGFENFRVSKCLYIIQKDFQKISADRLARFLISERNEIMPKPLPDVSIKKRQSISLGNFSAR</sequence>
<keyword evidence="2" id="KW-1185">Reference proteome</keyword>
<name>A0A9J6BVL2_POLVA</name>
<comment type="caution">
    <text evidence="1">The sequence shown here is derived from an EMBL/GenBank/DDBJ whole genome shotgun (WGS) entry which is preliminary data.</text>
</comment>
<protein>
    <submittedName>
        <fullName evidence="1">Uncharacterized protein</fullName>
    </submittedName>
</protein>
<dbReference type="EMBL" id="JADBJN010000003">
    <property type="protein sequence ID" value="KAG5673310.1"/>
    <property type="molecule type" value="Genomic_DNA"/>
</dbReference>
<proteinExistence type="predicted"/>
<gene>
    <name evidence="1" type="ORF">PVAND_003370</name>
</gene>
<evidence type="ECO:0000313" key="1">
    <source>
        <dbReference type="EMBL" id="KAG5673310.1"/>
    </source>
</evidence>
<reference evidence="1" key="1">
    <citation type="submission" date="2021-03" db="EMBL/GenBank/DDBJ databases">
        <title>Chromosome level genome of the anhydrobiotic midge Polypedilum vanderplanki.</title>
        <authorList>
            <person name="Yoshida Y."/>
            <person name="Kikawada T."/>
            <person name="Gusev O."/>
        </authorList>
    </citation>
    <scope>NUCLEOTIDE SEQUENCE</scope>
    <source>
        <strain evidence="1">NIAS01</strain>
        <tissue evidence="1">Whole body or cell culture</tissue>
    </source>
</reference>
<dbReference type="AlphaFoldDB" id="A0A9J6BVL2"/>